<feature type="coiled-coil region" evidence="4">
    <location>
        <begin position="122"/>
        <end position="169"/>
    </location>
</feature>
<evidence type="ECO:0000259" key="5">
    <source>
        <dbReference type="Pfam" id="PF25967"/>
    </source>
</evidence>
<evidence type="ECO:0000256" key="1">
    <source>
        <dbReference type="ARBA" id="ARBA00004196"/>
    </source>
</evidence>
<evidence type="ECO:0000256" key="2">
    <source>
        <dbReference type="ARBA" id="ARBA00009477"/>
    </source>
</evidence>
<dbReference type="GO" id="GO:0016020">
    <property type="term" value="C:membrane"/>
    <property type="evidence" value="ECO:0007669"/>
    <property type="project" value="InterPro"/>
</dbReference>
<evidence type="ECO:0000313" key="8">
    <source>
        <dbReference type="Proteomes" id="UP000234950"/>
    </source>
</evidence>
<dbReference type="PANTHER" id="PTHR32347">
    <property type="entry name" value="EFFLUX SYSTEM COMPONENT YKNX-RELATED"/>
    <property type="match status" value="1"/>
</dbReference>
<dbReference type="EMBL" id="PGVE01000107">
    <property type="protein sequence ID" value="PLS01074.1"/>
    <property type="molecule type" value="Genomic_DNA"/>
</dbReference>
<keyword evidence="3 4" id="KW-0175">Coiled coil</keyword>
<dbReference type="GO" id="GO:0030313">
    <property type="term" value="C:cell envelope"/>
    <property type="evidence" value="ECO:0007669"/>
    <property type="project" value="UniProtKB-SubCell"/>
</dbReference>
<dbReference type="NCBIfam" id="TIGR01730">
    <property type="entry name" value="RND_mfp"/>
    <property type="match status" value="1"/>
</dbReference>
<organism evidence="7 8">
    <name type="scientific">Neobacillus cucumis</name>
    <dbReference type="NCBI Taxonomy" id="1740721"/>
    <lineage>
        <taxon>Bacteria</taxon>
        <taxon>Bacillati</taxon>
        <taxon>Bacillota</taxon>
        <taxon>Bacilli</taxon>
        <taxon>Bacillales</taxon>
        <taxon>Bacillaceae</taxon>
        <taxon>Neobacillus</taxon>
    </lineage>
</organism>
<gene>
    <name evidence="7" type="ORF">CVD27_27195</name>
</gene>
<dbReference type="InterPro" id="IPR058639">
    <property type="entry name" value="BSH_YknX-like"/>
</dbReference>
<dbReference type="Pfam" id="PF25967">
    <property type="entry name" value="RND-MFP_C"/>
    <property type="match status" value="1"/>
</dbReference>
<protein>
    <submittedName>
        <fullName evidence="7">Uncharacterized protein</fullName>
    </submittedName>
</protein>
<dbReference type="InterPro" id="IPR006143">
    <property type="entry name" value="RND_pump_MFP"/>
</dbReference>
<sequence>MFTHWKVAGLHMSKKRSFWKSSLLITPLLLLTSCSILPKEESVLAPPLIEPAKIEYKTAKATKGKIVKRVQGMGSLVPSGSHNLYYRESGGRIEKVYVAEGDLVKKGQTLVDLETGNLVFDIQQAQLELEKANVEIKQLVAQGADTYSIEKAKLDVEITKVRLQKLQNLQANSKIISPINGVVSYLSDLKPGDQVEAYQSIVQVADTTNLQLKYTASSANELTDVKIGMPVHVSLNGQTLDGKVVQTPNEVPADALKQNTEDNQRSILVRIEHLPNQVKVGDSLSFEIITYQKENALIIPKSGLRTGIGRNYVQVLDGKTKREMDIELGLISATEVEITKGLNVGDEVILK</sequence>
<comment type="caution">
    <text evidence="7">The sequence shown here is derived from an EMBL/GenBank/DDBJ whole genome shotgun (WGS) entry which is preliminary data.</text>
</comment>
<dbReference type="InterPro" id="IPR058627">
    <property type="entry name" value="MdtA-like_C"/>
</dbReference>
<comment type="similarity">
    <text evidence="2">Belongs to the membrane fusion protein (MFP) (TC 8.A.1) family.</text>
</comment>
<evidence type="ECO:0000256" key="4">
    <source>
        <dbReference type="SAM" id="Coils"/>
    </source>
</evidence>
<comment type="subcellular location">
    <subcellularLocation>
        <location evidence="1">Cell envelope</location>
    </subcellularLocation>
</comment>
<keyword evidence="8" id="KW-1185">Reference proteome</keyword>
<dbReference type="Proteomes" id="UP000234950">
    <property type="component" value="Unassembled WGS sequence"/>
</dbReference>
<accession>A0A2N5H6E2</accession>
<dbReference type="InterPro" id="IPR050465">
    <property type="entry name" value="UPF0194_transport"/>
</dbReference>
<dbReference type="Gene3D" id="2.40.420.20">
    <property type="match status" value="1"/>
</dbReference>
<dbReference type="OrthoDB" id="1817080at2"/>
<evidence type="ECO:0000313" key="7">
    <source>
        <dbReference type="EMBL" id="PLS01074.1"/>
    </source>
</evidence>
<evidence type="ECO:0000259" key="6">
    <source>
        <dbReference type="Pfam" id="PF25984"/>
    </source>
</evidence>
<reference evidence="7 8" key="1">
    <citation type="submission" date="2017-11" db="EMBL/GenBank/DDBJ databases">
        <title>Comparitive Functional Genomics of Dry Heat Resistant strains isolated from the Viking Spacecraft.</title>
        <authorList>
            <person name="Seuylemezian A."/>
            <person name="Cooper K."/>
            <person name="Vaishampayan P."/>
        </authorList>
    </citation>
    <scope>NUCLEOTIDE SEQUENCE [LARGE SCALE GENOMIC DNA]</scope>
    <source>
        <strain evidence="7 8">V32-6</strain>
    </source>
</reference>
<dbReference type="Pfam" id="PF25984">
    <property type="entry name" value="BSH_YknX"/>
    <property type="match status" value="1"/>
</dbReference>
<dbReference type="AlphaFoldDB" id="A0A2N5H6E2"/>
<proteinExistence type="inferred from homology"/>
<dbReference type="SUPFAM" id="SSF111369">
    <property type="entry name" value="HlyD-like secretion proteins"/>
    <property type="match status" value="1"/>
</dbReference>
<name>A0A2N5H6E2_9BACI</name>
<feature type="domain" description="YknX-like barrel-sandwich hybrid" evidence="6">
    <location>
        <begin position="83"/>
        <end position="204"/>
    </location>
</feature>
<dbReference type="Gene3D" id="2.40.50.100">
    <property type="match status" value="1"/>
</dbReference>
<dbReference type="GO" id="GO:0022857">
    <property type="term" value="F:transmembrane transporter activity"/>
    <property type="evidence" value="ECO:0007669"/>
    <property type="project" value="InterPro"/>
</dbReference>
<feature type="domain" description="Multidrug resistance protein MdtA-like C-terminal permuted SH3" evidence="5">
    <location>
        <begin position="295"/>
        <end position="350"/>
    </location>
</feature>
<dbReference type="PROSITE" id="PS51257">
    <property type="entry name" value="PROKAR_LIPOPROTEIN"/>
    <property type="match status" value="1"/>
</dbReference>
<evidence type="ECO:0000256" key="3">
    <source>
        <dbReference type="ARBA" id="ARBA00023054"/>
    </source>
</evidence>